<dbReference type="EMBL" id="CP008947">
    <property type="protein sequence ID" value="AII07006.1"/>
    <property type="molecule type" value="Genomic_DNA"/>
</dbReference>
<dbReference type="PANTHER" id="PTHR34389:SF2">
    <property type="entry name" value="L-RHAMNOSE MUTAROTASE"/>
    <property type="match status" value="1"/>
</dbReference>
<dbReference type="PANTHER" id="PTHR34389">
    <property type="entry name" value="L-RHAMNOSE MUTAROTASE"/>
    <property type="match status" value="1"/>
</dbReference>
<name>A0A076EMJ3_RHOOP</name>
<sequence length="120" mass="13882">MNKYCFTLQLRPDRIDEYVRRHAQVWPEMLEALKASGWHNYSLHIRPDGLIVGYVESADLDQAQAAMARTDVNRRWQHDMAPFFELDGVAPDEGFTLLTEIFDLDAQLHTHLDHTISTEG</sequence>
<evidence type="ECO:0000313" key="1">
    <source>
        <dbReference type="EMBL" id="AII07006.1"/>
    </source>
</evidence>
<dbReference type="Gene3D" id="3.30.70.100">
    <property type="match status" value="1"/>
</dbReference>
<accession>A0A076EMJ3</accession>
<reference evidence="1 2" key="1">
    <citation type="submission" date="2014-07" db="EMBL/GenBank/DDBJ databases">
        <title>Genome Sequence of Rhodococcus opacus Strain R7, a Biodegrader of Mono- and Polycyclic Aromatic Hydrocarbons.</title>
        <authorList>
            <person name="Di Gennaro P."/>
            <person name="Zampolli J."/>
            <person name="Presti I."/>
            <person name="Cappelletti M."/>
            <person name="D'Ursi P."/>
            <person name="Orro A."/>
            <person name="Mezzelani A."/>
            <person name="Milanesi L."/>
        </authorList>
    </citation>
    <scope>NUCLEOTIDE SEQUENCE [LARGE SCALE GENOMIC DNA]</scope>
    <source>
        <strain evidence="1 2">R7</strain>
    </source>
</reference>
<dbReference type="GO" id="GO:0019301">
    <property type="term" value="P:rhamnose catabolic process"/>
    <property type="evidence" value="ECO:0007669"/>
    <property type="project" value="TreeGrafter"/>
</dbReference>
<organism evidence="1 2">
    <name type="scientific">Rhodococcus opacus</name>
    <name type="common">Nocardia opaca</name>
    <dbReference type="NCBI Taxonomy" id="37919"/>
    <lineage>
        <taxon>Bacteria</taxon>
        <taxon>Bacillati</taxon>
        <taxon>Actinomycetota</taxon>
        <taxon>Actinomycetes</taxon>
        <taxon>Mycobacteriales</taxon>
        <taxon>Nocardiaceae</taxon>
        <taxon>Rhodococcus</taxon>
    </lineage>
</organism>
<evidence type="ECO:0000313" key="2">
    <source>
        <dbReference type="Proteomes" id="UP000028488"/>
    </source>
</evidence>
<dbReference type="RefSeq" id="WP_128640297.1">
    <property type="nucleotide sequence ID" value="NZ_CP008947.1"/>
</dbReference>
<dbReference type="Pfam" id="PF05336">
    <property type="entry name" value="rhaM"/>
    <property type="match status" value="1"/>
</dbReference>
<protein>
    <submittedName>
        <fullName evidence="1">L-rhamnose 1-epimerase</fullName>
    </submittedName>
</protein>
<proteinExistence type="predicted"/>
<dbReference type="AlphaFoldDB" id="A0A076EMJ3"/>
<dbReference type="Proteomes" id="UP000028488">
    <property type="component" value="Chromosome"/>
</dbReference>
<dbReference type="SUPFAM" id="SSF54909">
    <property type="entry name" value="Dimeric alpha+beta barrel"/>
    <property type="match status" value="1"/>
</dbReference>
<dbReference type="InterPro" id="IPR011008">
    <property type="entry name" value="Dimeric_a/b-barrel"/>
</dbReference>
<dbReference type="GO" id="GO:0016857">
    <property type="term" value="F:racemase and epimerase activity, acting on carbohydrates and derivatives"/>
    <property type="evidence" value="ECO:0007669"/>
    <property type="project" value="InterPro"/>
</dbReference>
<dbReference type="eggNOG" id="COG3254">
    <property type="taxonomic scope" value="Bacteria"/>
</dbReference>
<gene>
    <name evidence="1" type="ORF">EP51_21085</name>
</gene>
<dbReference type="InterPro" id="IPR008000">
    <property type="entry name" value="Rham/fucose_mutarotase"/>
</dbReference>